<keyword evidence="1" id="KW-0732">Signal</keyword>
<accession>A0A974C2M2</accession>
<organism evidence="2 3">
    <name type="scientific">Xenopus laevis</name>
    <name type="common">African clawed frog</name>
    <dbReference type="NCBI Taxonomy" id="8355"/>
    <lineage>
        <taxon>Eukaryota</taxon>
        <taxon>Metazoa</taxon>
        <taxon>Chordata</taxon>
        <taxon>Craniata</taxon>
        <taxon>Vertebrata</taxon>
        <taxon>Euteleostomi</taxon>
        <taxon>Amphibia</taxon>
        <taxon>Batrachia</taxon>
        <taxon>Anura</taxon>
        <taxon>Pipoidea</taxon>
        <taxon>Pipidae</taxon>
        <taxon>Xenopodinae</taxon>
        <taxon>Xenopus</taxon>
        <taxon>Xenopus</taxon>
    </lineage>
</organism>
<evidence type="ECO:0000313" key="2">
    <source>
        <dbReference type="EMBL" id="OCT65276.1"/>
    </source>
</evidence>
<proteinExistence type="predicted"/>
<evidence type="ECO:0000313" key="3">
    <source>
        <dbReference type="Proteomes" id="UP000694892"/>
    </source>
</evidence>
<name>A0A974C2M2_XENLA</name>
<dbReference type="AlphaFoldDB" id="A0A974C2M2"/>
<gene>
    <name evidence="2" type="ORF">XELAEV_18041516mg</name>
</gene>
<evidence type="ECO:0000256" key="1">
    <source>
        <dbReference type="SAM" id="SignalP"/>
    </source>
</evidence>
<dbReference type="EMBL" id="CM004481">
    <property type="protein sequence ID" value="OCT65276.1"/>
    <property type="molecule type" value="Genomic_DNA"/>
</dbReference>
<sequence>MDIILFIVCRTLLLRVPSCLQYKWELLYYLSQQSEPKEEIWQLHVIGRIQIYANFPPVIISHSCNIPFKKYQV</sequence>
<feature type="chain" id="PRO_5036915777" evidence="1">
    <location>
        <begin position="22"/>
        <end position="73"/>
    </location>
</feature>
<dbReference type="Proteomes" id="UP000694892">
    <property type="component" value="Chromosome 8S"/>
</dbReference>
<reference evidence="3" key="1">
    <citation type="journal article" date="2016" name="Nature">
        <title>Genome evolution in the allotetraploid frog Xenopus laevis.</title>
        <authorList>
            <person name="Session A.M."/>
            <person name="Uno Y."/>
            <person name="Kwon T."/>
            <person name="Chapman J.A."/>
            <person name="Toyoda A."/>
            <person name="Takahashi S."/>
            <person name="Fukui A."/>
            <person name="Hikosaka A."/>
            <person name="Suzuki A."/>
            <person name="Kondo M."/>
            <person name="van Heeringen S.J."/>
            <person name="Quigley I."/>
            <person name="Heinz S."/>
            <person name="Ogino H."/>
            <person name="Ochi H."/>
            <person name="Hellsten U."/>
            <person name="Lyons J.B."/>
            <person name="Simakov O."/>
            <person name="Putnam N."/>
            <person name="Stites J."/>
            <person name="Kuroki Y."/>
            <person name="Tanaka T."/>
            <person name="Michiue T."/>
            <person name="Watanabe M."/>
            <person name="Bogdanovic O."/>
            <person name="Lister R."/>
            <person name="Georgiou G."/>
            <person name="Paranjpe S.S."/>
            <person name="van Kruijsbergen I."/>
            <person name="Shu S."/>
            <person name="Carlson J."/>
            <person name="Kinoshita T."/>
            <person name="Ohta Y."/>
            <person name="Mawaribuchi S."/>
            <person name="Jenkins J."/>
            <person name="Grimwood J."/>
            <person name="Schmutz J."/>
            <person name="Mitros T."/>
            <person name="Mozaffari S.V."/>
            <person name="Suzuki Y."/>
            <person name="Haramoto Y."/>
            <person name="Yamamoto T.S."/>
            <person name="Takagi C."/>
            <person name="Heald R."/>
            <person name="Miller K."/>
            <person name="Haudenschild C."/>
            <person name="Kitzman J."/>
            <person name="Nakayama T."/>
            <person name="Izutsu Y."/>
            <person name="Robert J."/>
            <person name="Fortriede J."/>
            <person name="Burns K."/>
            <person name="Lotay V."/>
            <person name="Karimi K."/>
            <person name="Yasuoka Y."/>
            <person name="Dichmann D.S."/>
            <person name="Flajnik M.F."/>
            <person name="Houston D.W."/>
            <person name="Shendure J."/>
            <person name="DuPasquier L."/>
            <person name="Vize P.D."/>
            <person name="Zorn A.M."/>
            <person name="Ito M."/>
            <person name="Marcotte E.M."/>
            <person name="Wallingford J.B."/>
            <person name="Ito Y."/>
            <person name="Asashima M."/>
            <person name="Ueno N."/>
            <person name="Matsuda Y."/>
            <person name="Veenstra G.J."/>
            <person name="Fujiyama A."/>
            <person name="Harland R.M."/>
            <person name="Taira M."/>
            <person name="Rokhsar D.S."/>
        </authorList>
    </citation>
    <scope>NUCLEOTIDE SEQUENCE [LARGE SCALE GENOMIC DNA]</scope>
    <source>
        <strain evidence="3">J</strain>
    </source>
</reference>
<protein>
    <submittedName>
        <fullName evidence="2">Uncharacterized protein</fullName>
    </submittedName>
</protein>
<feature type="signal peptide" evidence="1">
    <location>
        <begin position="1"/>
        <end position="21"/>
    </location>
</feature>